<dbReference type="InterPro" id="IPR034660">
    <property type="entry name" value="DinB/YfiT-like"/>
</dbReference>
<organism evidence="1 2">
    <name type="scientific">Dyella psychrodurans</name>
    <dbReference type="NCBI Taxonomy" id="1927960"/>
    <lineage>
        <taxon>Bacteria</taxon>
        <taxon>Pseudomonadati</taxon>
        <taxon>Pseudomonadota</taxon>
        <taxon>Gammaproteobacteria</taxon>
        <taxon>Lysobacterales</taxon>
        <taxon>Rhodanobacteraceae</taxon>
        <taxon>Dyella</taxon>
    </lineage>
</organism>
<dbReference type="EMBL" id="QRBF01000003">
    <property type="protein sequence ID" value="RDS83949.1"/>
    <property type="molecule type" value="Genomic_DNA"/>
</dbReference>
<dbReference type="Pfam" id="PF09351">
    <property type="entry name" value="DUF1993"/>
    <property type="match status" value="1"/>
</dbReference>
<keyword evidence="2" id="KW-1185">Reference proteome</keyword>
<dbReference type="PANTHER" id="PTHR36922:SF1">
    <property type="entry name" value="DUF1993 DOMAIN-CONTAINING PROTEIN"/>
    <property type="match status" value="1"/>
</dbReference>
<protein>
    <submittedName>
        <fullName evidence="1">DUF1993 domain-containing protein</fullName>
    </submittedName>
</protein>
<dbReference type="SUPFAM" id="SSF109854">
    <property type="entry name" value="DinB/YfiT-like putative metalloenzymes"/>
    <property type="match status" value="1"/>
</dbReference>
<proteinExistence type="predicted"/>
<dbReference type="Proteomes" id="UP000255334">
    <property type="component" value="Unassembled WGS sequence"/>
</dbReference>
<evidence type="ECO:0000313" key="2">
    <source>
        <dbReference type="Proteomes" id="UP000255334"/>
    </source>
</evidence>
<dbReference type="OrthoDB" id="338237at2"/>
<name>A0A370X687_9GAMM</name>
<gene>
    <name evidence="1" type="ORF">DWU99_09165</name>
</gene>
<dbReference type="PANTHER" id="PTHR36922">
    <property type="entry name" value="BLL2446 PROTEIN"/>
    <property type="match status" value="1"/>
</dbReference>
<sequence length="168" mass="18892">MSISMYQVAVPVFLRALTNLHHVLKLGQAHAKERSVEDSVMLHTRLIPDMLPLVKQVQIATDMAKNGAARLAGVDPLKFEDNETSFDELHNRIERAIDYIKSFKPEQIDGSETRAITLKTRNGEQHFEGDAYLLHFVIPNLFFHCTTAYDILRAAGTNIGKTDFIGKA</sequence>
<dbReference type="RefSeq" id="WP_115477751.1">
    <property type="nucleotide sequence ID" value="NZ_QRBF01000003.1"/>
</dbReference>
<reference evidence="1 2" key="1">
    <citation type="submission" date="2018-07" db="EMBL/GenBank/DDBJ databases">
        <title>Dyella monticola sp. nov. and Dyella psychrodurans sp. nov. isolated from monsoon evergreen broad-leaved forest soil of Dinghu Mountain, China.</title>
        <authorList>
            <person name="Gao Z."/>
            <person name="Qiu L."/>
        </authorList>
    </citation>
    <scope>NUCLEOTIDE SEQUENCE [LARGE SCALE GENOMIC DNA]</scope>
    <source>
        <strain evidence="1 2">4MSK11</strain>
    </source>
</reference>
<accession>A0A370X687</accession>
<dbReference type="Gene3D" id="1.20.120.450">
    <property type="entry name" value="dinb family like domain"/>
    <property type="match status" value="1"/>
</dbReference>
<evidence type="ECO:0000313" key="1">
    <source>
        <dbReference type="EMBL" id="RDS83949.1"/>
    </source>
</evidence>
<comment type="caution">
    <text evidence="1">The sequence shown here is derived from an EMBL/GenBank/DDBJ whole genome shotgun (WGS) entry which is preliminary data.</text>
</comment>
<dbReference type="InterPro" id="IPR018531">
    <property type="entry name" value="DUF1993"/>
</dbReference>
<dbReference type="AlphaFoldDB" id="A0A370X687"/>